<protein>
    <submittedName>
        <fullName evidence="1">Uncharacterized protein</fullName>
    </submittedName>
</protein>
<name>U5BT97_9BACT</name>
<dbReference type="EMBL" id="AWXR01000061">
    <property type="protein sequence ID" value="ERM81128.1"/>
    <property type="molecule type" value="Genomic_DNA"/>
</dbReference>
<evidence type="ECO:0000313" key="2">
    <source>
        <dbReference type="Proteomes" id="UP000016843"/>
    </source>
</evidence>
<keyword evidence="2" id="KW-1185">Reference proteome</keyword>
<proteinExistence type="predicted"/>
<gene>
    <name evidence="1" type="ORF">P872_20625</name>
</gene>
<organism evidence="1 2">
    <name type="scientific">Rhodonellum psychrophilum GCM71 = DSM 17998</name>
    <dbReference type="NCBI Taxonomy" id="1123057"/>
    <lineage>
        <taxon>Bacteria</taxon>
        <taxon>Pseudomonadati</taxon>
        <taxon>Bacteroidota</taxon>
        <taxon>Cytophagia</taxon>
        <taxon>Cytophagales</taxon>
        <taxon>Cytophagaceae</taxon>
        <taxon>Rhodonellum</taxon>
    </lineage>
</organism>
<sequence>MNPYKEPEQALFFGSKAISSKNFGRSGEAKPSVVHFGMQRSGTE</sequence>
<dbReference type="Proteomes" id="UP000016843">
    <property type="component" value="Unassembled WGS sequence"/>
</dbReference>
<dbReference type="AlphaFoldDB" id="U5BT97"/>
<comment type="caution">
    <text evidence="1">The sequence shown here is derived from an EMBL/GenBank/DDBJ whole genome shotgun (WGS) entry which is preliminary data.</text>
</comment>
<reference evidence="1 2" key="1">
    <citation type="journal article" date="2013" name="Genome Announc.">
        <title>Draft Genome Sequence of the Psychrophilic and Alkaliphilic Rhodonellum psychrophilum Strain GCM71T.</title>
        <authorList>
            <person name="Hauptmann A.L."/>
            <person name="Glaring M.A."/>
            <person name="Hallin P.F."/>
            <person name="Prieme A."/>
            <person name="Stougaard P."/>
        </authorList>
    </citation>
    <scope>NUCLEOTIDE SEQUENCE [LARGE SCALE GENOMIC DNA]</scope>
    <source>
        <strain evidence="1 2">GCM71</strain>
    </source>
</reference>
<accession>U5BT97</accession>
<evidence type="ECO:0000313" key="1">
    <source>
        <dbReference type="EMBL" id="ERM81128.1"/>
    </source>
</evidence>